<reference evidence="2 3" key="2">
    <citation type="submission" date="2015-05" db="EMBL/GenBank/DDBJ databases">
        <title>Lifestyle Evolution in Cyanobacterial Symbionts of Sponges.</title>
        <authorList>
            <person name="Burgsdorf I."/>
            <person name="Slaby B.M."/>
            <person name="Handley K.M."/>
            <person name="Haber M."/>
            <person name="Blom J."/>
            <person name="Marshall C.W."/>
            <person name="Gilbert J.A."/>
            <person name="Hentschel U."/>
            <person name="Steindler L."/>
        </authorList>
    </citation>
    <scope>NUCLEOTIDE SEQUENCE [LARGE SCALE GENOMIC DNA]</scope>
    <source>
        <strain evidence="2">15L</strain>
    </source>
</reference>
<protein>
    <submittedName>
        <fullName evidence="2">Uncharacterized protein</fullName>
    </submittedName>
</protein>
<dbReference type="Proteomes" id="UP000035037">
    <property type="component" value="Unassembled WGS sequence"/>
</dbReference>
<reference evidence="2 3" key="1">
    <citation type="submission" date="2015-02" db="EMBL/GenBank/DDBJ databases">
        <authorList>
            <person name="Slaby B."/>
            <person name="Hentschel U."/>
        </authorList>
    </citation>
    <scope>NUCLEOTIDE SEQUENCE [LARGE SCALE GENOMIC DNA]</scope>
    <source>
        <strain evidence="2">15L</strain>
    </source>
</reference>
<accession>A0A0G8AXZ7</accession>
<feature type="transmembrane region" description="Helical" evidence="1">
    <location>
        <begin position="43"/>
        <end position="61"/>
    </location>
</feature>
<dbReference type="AlphaFoldDB" id="A0A0G8AXZ7"/>
<evidence type="ECO:0000256" key="1">
    <source>
        <dbReference type="SAM" id="Phobius"/>
    </source>
</evidence>
<gene>
    <name evidence="2" type="ORF">TQ37_01855</name>
</gene>
<evidence type="ECO:0000313" key="3">
    <source>
        <dbReference type="Proteomes" id="UP000035037"/>
    </source>
</evidence>
<keyword evidence="1" id="KW-0812">Transmembrane</keyword>
<dbReference type="PATRIC" id="fig|1608419.3.peg.1703"/>
<dbReference type="EMBL" id="JYFQ01000042">
    <property type="protein sequence ID" value="KKZ14175.1"/>
    <property type="molecule type" value="Genomic_DNA"/>
</dbReference>
<organism evidence="2 3">
    <name type="scientific">Candidatus Synechococcus spongiarum 15L</name>
    <dbReference type="NCBI Taxonomy" id="1608419"/>
    <lineage>
        <taxon>Bacteria</taxon>
        <taxon>Bacillati</taxon>
        <taxon>Cyanobacteriota</taxon>
        <taxon>Cyanophyceae</taxon>
        <taxon>Synechococcales</taxon>
        <taxon>Synechococcaceae</taxon>
        <taxon>Synechococcus</taxon>
    </lineage>
</organism>
<sequence>MIPSRISTIVAHLGVSASSQQSLHHFGSLAKQRSPVKGCVSIFIPWVGISALFVASIDIIASF</sequence>
<comment type="caution">
    <text evidence="2">The sequence shown here is derived from an EMBL/GenBank/DDBJ whole genome shotgun (WGS) entry which is preliminary data.</text>
</comment>
<keyword evidence="1" id="KW-0472">Membrane</keyword>
<proteinExistence type="predicted"/>
<evidence type="ECO:0000313" key="2">
    <source>
        <dbReference type="EMBL" id="KKZ14175.1"/>
    </source>
</evidence>
<name>A0A0G8AXZ7_9SYNE</name>
<keyword evidence="1" id="KW-1133">Transmembrane helix</keyword>